<gene>
    <name evidence="1" type="ORF">OCV99_05825</name>
</gene>
<dbReference type="RefSeq" id="WP_158369071.1">
    <property type="nucleotide sequence ID" value="NZ_JAOQJU010000004.1"/>
</dbReference>
<reference evidence="1 2" key="1">
    <citation type="journal article" date="2021" name="ISME Commun">
        <title>Automated analysis of genomic sequences facilitates high-throughput and comprehensive description of bacteria.</title>
        <authorList>
            <person name="Hitch T.C.A."/>
        </authorList>
    </citation>
    <scope>NUCLEOTIDE SEQUENCE [LARGE SCALE GENOMIC DNA]</scope>
    <source>
        <strain evidence="1 2">Sanger_03</strain>
    </source>
</reference>
<sequence length="123" mass="14916">MERDYIRLNYWTSDRSLVVDYVFWDLGERGWRIYIISHIDYQGRDCSSHAAHWLQDNDSSYPYICWNGNIATLEQAKSVASLWAECTTEYIRSYKSFDNIASQLKDQFSWEDDYYYQYTNLRR</sequence>
<dbReference type="Proteomes" id="UP001652431">
    <property type="component" value="Unassembled WGS sequence"/>
</dbReference>
<organism evidence="1 2">
    <name type="scientific">Dorea acetigenes</name>
    <dbReference type="NCBI Taxonomy" id="2981787"/>
    <lineage>
        <taxon>Bacteria</taxon>
        <taxon>Bacillati</taxon>
        <taxon>Bacillota</taxon>
        <taxon>Clostridia</taxon>
        <taxon>Lachnospirales</taxon>
        <taxon>Lachnospiraceae</taxon>
        <taxon>Dorea</taxon>
    </lineage>
</organism>
<proteinExistence type="predicted"/>
<protein>
    <submittedName>
        <fullName evidence="1">Uncharacterized protein</fullName>
    </submittedName>
</protein>
<evidence type="ECO:0000313" key="2">
    <source>
        <dbReference type="Proteomes" id="UP001652431"/>
    </source>
</evidence>
<name>A0ABT2RKZ0_9FIRM</name>
<keyword evidence="2" id="KW-1185">Reference proteome</keyword>
<evidence type="ECO:0000313" key="1">
    <source>
        <dbReference type="EMBL" id="MCU6686080.1"/>
    </source>
</evidence>
<accession>A0ABT2RKZ0</accession>
<comment type="caution">
    <text evidence="1">The sequence shown here is derived from an EMBL/GenBank/DDBJ whole genome shotgun (WGS) entry which is preliminary data.</text>
</comment>
<dbReference type="EMBL" id="JAOQJU010000004">
    <property type="protein sequence ID" value="MCU6686080.1"/>
    <property type="molecule type" value="Genomic_DNA"/>
</dbReference>